<evidence type="ECO:0000313" key="10">
    <source>
        <dbReference type="Proteomes" id="UP000030693"/>
    </source>
</evidence>
<dbReference type="GO" id="GO:0031267">
    <property type="term" value="F:small GTPase binding"/>
    <property type="evidence" value="ECO:0007669"/>
    <property type="project" value="TreeGrafter"/>
</dbReference>
<comment type="similarity">
    <text evidence="2">Belongs to the GAPVD1 family.</text>
</comment>
<dbReference type="eggNOG" id="KOG2319">
    <property type="taxonomic scope" value="Eukaryota"/>
</dbReference>
<protein>
    <recommendedName>
        <fullName evidence="11">VPS9 domain-containing protein</fullName>
    </recommendedName>
</protein>
<dbReference type="OrthoDB" id="10264848at2759"/>
<dbReference type="GO" id="GO:0005085">
    <property type="term" value="F:guanyl-nucleotide exchange factor activity"/>
    <property type="evidence" value="ECO:0007669"/>
    <property type="project" value="UniProtKB-KW"/>
</dbReference>
<dbReference type="InterPro" id="IPR045046">
    <property type="entry name" value="Vps9-like"/>
</dbReference>
<dbReference type="Pfam" id="PF02204">
    <property type="entry name" value="VPS9"/>
    <property type="match status" value="1"/>
</dbReference>
<dbReference type="Gene3D" id="1.20.1050.80">
    <property type="entry name" value="VPS9 domain"/>
    <property type="match status" value="1"/>
</dbReference>
<dbReference type="eggNOG" id="KOG2128">
    <property type="taxonomic scope" value="Eukaryota"/>
</dbReference>
<evidence type="ECO:0000256" key="4">
    <source>
        <dbReference type="ARBA" id="ARBA00022658"/>
    </source>
</evidence>
<dbReference type="InterPro" id="IPR008936">
    <property type="entry name" value="Rho_GTPase_activation_prot"/>
</dbReference>
<dbReference type="AlphaFoldDB" id="A0A058ZHN2"/>
<dbReference type="PANTHER" id="PTHR23101">
    <property type="entry name" value="RAB GDP/GTP EXCHANGE FACTOR"/>
    <property type="match status" value="1"/>
</dbReference>
<dbReference type="Pfam" id="PF00616">
    <property type="entry name" value="RasGAP"/>
    <property type="match status" value="1"/>
</dbReference>
<dbReference type="STRING" id="691883.A0A058ZHN2"/>
<keyword evidence="10" id="KW-1185">Reference proteome</keyword>
<dbReference type="CDD" id="cd04519">
    <property type="entry name" value="RasGAP"/>
    <property type="match status" value="1"/>
</dbReference>
<dbReference type="SUPFAM" id="SSF109993">
    <property type="entry name" value="VPS9 domain"/>
    <property type="match status" value="1"/>
</dbReference>
<dbReference type="InterPro" id="IPR037191">
    <property type="entry name" value="VPS9_dom_sf"/>
</dbReference>
<dbReference type="PANTHER" id="PTHR23101:SF25">
    <property type="entry name" value="GTPASE-ACTIVATING PROTEIN AND VPS9 DOMAIN-CONTAINING PROTEIN 1"/>
    <property type="match status" value="1"/>
</dbReference>
<dbReference type="OMA" id="IMENHRA"/>
<feature type="domain" description="Ras-GAP" evidence="7">
    <location>
        <begin position="248"/>
        <end position="400"/>
    </location>
</feature>
<dbReference type="PROSITE" id="PS50018">
    <property type="entry name" value="RAS_GTPASE_ACTIV_2"/>
    <property type="match status" value="1"/>
</dbReference>
<dbReference type="SMART" id="SM00167">
    <property type="entry name" value="VPS9"/>
    <property type="match status" value="1"/>
</dbReference>
<dbReference type="Gene3D" id="1.10.246.120">
    <property type="match status" value="1"/>
</dbReference>
<dbReference type="InterPro" id="IPR001936">
    <property type="entry name" value="RasGAP_dom"/>
</dbReference>
<evidence type="ECO:0000256" key="6">
    <source>
        <dbReference type="SAM" id="MobiDB-lite"/>
    </source>
</evidence>
<evidence type="ECO:0000256" key="3">
    <source>
        <dbReference type="ARBA" id="ARBA00022583"/>
    </source>
</evidence>
<evidence type="ECO:0008006" key="11">
    <source>
        <dbReference type="Google" id="ProtNLM"/>
    </source>
</evidence>
<feature type="compositionally biased region" description="Low complexity" evidence="6">
    <location>
        <begin position="1"/>
        <end position="19"/>
    </location>
</feature>
<dbReference type="EMBL" id="KB932201">
    <property type="protein sequence ID" value="KCV72987.1"/>
    <property type="molecule type" value="Genomic_DNA"/>
</dbReference>
<proteinExistence type="inferred from homology"/>
<reference evidence="9" key="1">
    <citation type="submission" date="2013-04" db="EMBL/GenBank/DDBJ databases">
        <title>The Genome Sequence of Fonticula alba ATCC 38817.</title>
        <authorList>
            <consortium name="The Broad Institute Genomics Platform"/>
            <person name="Russ C."/>
            <person name="Cuomo C."/>
            <person name="Burger G."/>
            <person name="Gray M.W."/>
            <person name="Holland P.W.H."/>
            <person name="King N."/>
            <person name="Lang F.B.F."/>
            <person name="Roger A.J."/>
            <person name="Ruiz-Trillo I."/>
            <person name="Brown M."/>
            <person name="Walker B."/>
            <person name="Young S."/>
            <person name="Zeng Q."/>
            <person name="Gargeya S."/>
            <person name="Fitzgerald M."/>
            <person name="Haas B."/>
            <person name="Abouelleil A."/>
            <person name="Allen A.W."/>
            <person name="Alvarado L."/>
            <person name="Arachchi H.M."/>
            <person name="Berlin A.M."/>
            <person name="Chapman S.B."/>
            <person name="Gainer-Dewar J."/>
            <person name="Goldberg J."/>
            <person name="Griggs A."/>
            <person name="Gujja S."/>
            <person name="Hansen M."/>
            <person name="Howarth C."/>
            <person name="Imamovic A."/>
            <person name="Ireland A."/>
            <person name="Larimer J."/>
            <person name="McCowan C."/>
            <person name="Murphy C."/>
            <person name="Pearson M."/>
            <person name="Poon T.W."/>
            <person name="Priest M."/>
            <person name="Roberts A."/>
            <person name="Saif S."/>
            <person name="Shea T."/>
            <person name="Sisk P."/>
            <person name="Sykes S."/>
            <person name="Wortman J."/>
            <person name="Nusbaum C."/>
            <person name="Birren B."/>
        </authorList>
    </citation>
    <scope>NUCLEOTIDE SEQUENCE [LARGE SCALE GENOMIC DNA]</scope>
    <source>
        <strain evidence="9">ATCC 38817</strain>
    </source>
</reference>
<dbReference type="GO" id="GO:0005829">
    <property type="term" value="C:cytosol"/>
    <property type="evidence" value="ECO:0007669"/>
    <property type="project" value="TreeGrafter"/>
</dbReference>
<evidence type="ECO:0000259" key="7">
    <source>
        <dbReference type="PROSITE" id="PS50018"/>
    </source>
</evidence>
<keyword evidence="4" id="KW-0344">Guanine-nucleotide releasing factor</keyword>
<dbReference type="SUPFAM" id="SSF48350">
    <property type="entry name" value="GTPase activation domain, GAP"/>
    <property type="match status" value="1"/>
</dbReference>
<evidence type="ECO:0000313" key="9">
    <source>
        <dbReference type="EMBL" id="KCV72987.1"/>
    </source>
</evidence>
<evidence type="ECO:0000256" key="2">
    <source>
        <dbReference type="ARBA" id="ARBA00008489"/>
    </source>
</evidence>
<keyword evidence="3" id="KW-0254">Endocytosis</keyword>
<dbReference type="GO" id="GO:0016020">
    <property type="term" value="C:membrane"/>
    <property type="evidence" value="ECO:0007669"/>
    <property type="project" value="UniProtKB-SubCell"/>
</dbReference>
<evidence type="ECO:0000256" key="1">
    <source>
        <dbReference type="ARBA" id="ARBA00004170"/>
    </source>
</evidence>
<feature type="region of interest" description="Disordered" evidence="6">
    <location>
        <begin position="1"/>
        <end position="22"/>
    </location>
</feature>
<keyword evidence="5" id="KW-0472">Membrane</keyword>
<dbReference type="GeneID" id="20525264"/>
<dbReference type="Proteomes" id="UP000030693">
    <property type="component" value="Unassembled WGS sequence"/>
</dbReference>
<dbReference type="Gene3D" id="1.10.506.10">
    <property type="entry name" value="GTPase Activation - p120gap, domain 1"/>
    <property type="match status" value="1"/>
</dbReference>
<organism evidence="9">
    <name type="scientific">Fonticula alba</name>
    <name type="common">Slime mold</name>
    <dbReference type="NCBI Taxonomy" id="691883"/>
    <lineage>
        <taxon>Eukaryota</taxon>
        <taxon>Rotosphaerida</taxon>
        <taxon>Fonticulaceae</taxon>
        <taxon>Fonticula</taxon>
    </lineage>
</organism>
<dbReference type="InterPro" id="IPR003123">
    <property type="entry name" value="VPS9"/>
</dbReference>
<dbReference type="GO" id="GO:0030139">
    <property type="term" value="C:endocytic vesicle"/>
    <property type="evidence" value="ECO:0007669"/>
    <property type="project" value="TreeGrafter"/>
</dbReference>
<dbReference type="RefSeq" id="XP_009492688.1">
    <property type="nucleotide sequence ID" value="XM_009494413.1"/>
</dbReference>
<comment type="subcellular location">
    <subcellularLocation>
        <location evidence="1">Membrane</location>
        <topology evidence="1">Peripheral membrane protein</topology>
    </subcellularLocation>
</comment>
<feature type="domain" description="VPS9" evidence="8">
    <location>
        <begin position="865"/>
        <end position="1005"/>
    </location>
</feature>
<evidence type="ECO:0000259" key="8">
    <source>
        <dbReference type="PROSITE" id="PS51205"/>
    </source>
</evidence>
<evidence type="ECO:0000256" key="5">
    <source>
        <dbReference type="ARBA" id="ARBA00023136"/>
    </source>
</evidence>
<gene>
    <name evidence="9" type="ORF">H696_00539</name>
</gene>
<sequence length="1008" mass="112363">MTMSSPPASTPSSPSTGTPGQPPPSFEILRSIFFRQNLLLSSEVNSVRDLATDLQYETCKLLDLSWRNLLSSARLESSSSVTTAGGINSPWVAFEKECSQHLLPAPLVPGAAFPQPTENVTQSPHLLQDVATLLSETWRRPRLLAQALCLFSSDVQPTTIGDSVGGGSSSTPIDLDALVQATLFGLYGNFNPLVDERAILTVLEHILTYNFAEIMKPRSRASSSEIKASSPLTQAQMDDIRKRFLHWLRENSLFSRMLSSYLKYFTPGRAFLRAVLRAPLLKAISMAEKLNPSLQTPSADETANTWLVTACVEIFQAIEQNIPSLPFGLRWLCRRLIEIPSNGRVADGDFSLVSELLLSRFICPAIIQPQFFGILQDASLNAGALFGLKTLAKAVSAVAQSAQLESVTDIQNIHRDPKIATVITKIHTHPHFKPSFILNTMRQVVSVPDLPAGLPGLSKIDRTVSFADRVPGAATAAAISGTAGDQARLLSHELLEQPAFHLDGPLYMVTSHRICFILSNVLFRSSLTLPSKLRVAVDRLNGALDAANKALSFIIIHGGEPKQGRSILLDPQTAISLEMGEERLHQPSPTDKKAFENLSQHPRLGKLLSREDIAKVVEARAYLWNVLSSHSIPSRSWRYFNLNSILRQELAFAQASKGDAPAFSHFKYDFSEVDTDALTNAQLGIDEFDDDLMDGVMDYSSNAVPLREELIRIMDSITPGQMAEVEVWLRQTLFADYAKAASFVLLLYEKRSSLIVRLSMLKAENQKLTRSRRAAVRLHSILRVNRLVERRSAEIREFIKEFEATDNYENMPAVVTNFMFRSEALLRQDQAWQTSCQQERENACLILERVFMQKVYPSVFRAISSTSTIDLFSRIEQLRPILNLDHPLVQIAGHLVSQAPWPTVQKELGLLHLYRAPMDMLACIVRVCKSLMDFLSMSQKPVGADDFFPALIYVIVQANPPDLQYSVEYIRAFAERRAIGQAAYWWTQFCTAVTFLSKLDKKGFMPPM</sequence>
<dbReference type="GO" id="GO:0006897">
    <property type="term" value="P:endocytosis"/>
    <property type="evidence" value="ECO:0007669"/>
    <property type="project" value="UniProtKB-KW"/>
</dbReference>
<accession>A0A058ZHN2</accession>
<name>A0A058ZHN2_FONAL</name>
<dbReference type="PROSITE" id="PS51205">
    <property type="entry name" value="VPS9"/>
    <property type="match status" value="1"/>
</dbReference>